<accession>A0ABP7XBP0</accession>
<organism evidence="1 2">
    <name type="scientific">Nocardioides fonticola</name>
    <dbReference type="NCBI Taxonomy" id="450363"/>
    <lineage>
        <taxon>Bacteria</taxon>
        <taxon>Bacillati</taxon>
        <taxon>Actinomycetota</taxon>
        <taxon>Actinomycetes</taxon>
        <taxon>Propionibacteriales</taxon>
        <taxon>Nocardioidaceae</taxon>
        <taxon>Nocardioides</taxon>
    </lineage>
</organism>
<sequence>MAGDPGGELLGQALQLGRDRTVELAPRHLVGQRRTVVDGLVDPGLALGGVAITGRTATGALLVALT</sequence>
<name>A0ABP7XBP0_9ACTN</name>
<evidence type="ECO:0000313" key="2">
    <source>
        <dbReference type="Proteomes" id="UP001501495"/>
    </source>
</evidence>
<protein>
    <submittedName>
        <fullName evidence="1">Uncharacterized protein</fullName>
    </submittedName>
</protein>
<comment type="caution">
    <text evidence="1">The sequence shown here is derived from an EMBL/GenBank/DDBJ whole genome shotgun (WGS) entry which is preliminary data.</text>
</comment>
<reference evidence="2" key="1">
    <citation type="journal article" date="2019" name="Int. J. Syst. Evol. Microbiol.">
        <title>The Global Catalogue of Microorganisms (GCM) 10K type strain sequencing project: providing services to taxonomists for standard genome sequencing and annotation.</title>
        <authorList>
            <consortium name="The Broad Institute Genomics Platform"/>
            <consortium name="The Broad Institute Genome Sequencing Center for Infectious Disease"/>
            <person name="Wu L."/>
            <person name="Ma J."/>
        </authorList>
    </citation>
    <scope>NUCLEOTIDE SEQUENCE [LARGE SCALE GENOMIC DNA]</scope>
    <source>
        <strain evidence="2">JCM 16703</strain>
    </source>
</reference>
<gene>
    <name evidence="1" type="ORF">GCM10022215_05840</name>
</gene>
<evidence type="ECO:0000313" key="1">
    <source>
        <dbReference type="EMBL" id="GAA4110579.1"/>
    </source>
</evidence>
<dbReference type="Proteomes" id="UP001501495">
    <property type="component" value="Unassembled WGS sequence"/>
</dbReference>
<keyword evidence="2" id="KW-1185">Reference proteome</keyword>
<dbReference type="EMBL" id="BAAAZH010000004">
    <property type="protein sequence ID" value="GAA4110579.1"/>
    <property type="molecule type" value="Genomic_DNA"/>
</dbReference>
<proteinExistence type="predicted"/>